<dbReference type="EMBL" id="JAQQXP010000001">
    <property type="protein sequence ID" value="MDC8830578.1"/>
    <property type="molecule type" value="Genomic_DNA"/>
</dbReference>
<organism evidence="2 3">
    <name type="scientific">Alteromonas gilva</name>
    <dbReference type="NCBI Taxonomy" id="2987522"/>
    <lineage>
        <taxon>Bacteria</taxon>
        <taxon>Pseudomonadati</taxon>
        <taxon>Pseudomonadota</taxon>
        <taxon>Gammaproteobacteria</taxon>
        <taxon>Alteromonadales</taxon>
        <taxon>Alteromonadaceae</taxon>
        <taxon>Alteromonas/Salinimonas group</taxon>
        <taxon>Alteromonas</taxon>
    </lineage>
</organism>
<accession>A0ABT5L120</accession>
<evidence type="ECO:0000313" key="3">
    <source>
        <dbReference type="Proteomes" id="UP001218788"/>
    </source>
</evidence>
<keyword evidence="1" id="KW-1133">Transmembrane helix</keyword>
<feature type="transmembrane region" description="Helical" evidence="1">
    <location>
        <begin position="28"/>
        <end position="45"/>
    </location>
</feature>
<dbReference type="Proteomes" id="UP001218788">
    <property type="component" value="Unassembled WGS sequence"/>
</dbReference>
<comment type="caution">
    <text evidence="2">The sequence shown here is derived from an EMBL/GenBank/DDBJ whole genome shotgun (WGS) entry which is preliminary data.</text>
</comment>
<sequence>MIKVKHQGKYSLIELKPNRSADWIHNKWLMLAMAIVAFTIASAWALFGLWVVFPFAGIEIGLLCYLVYRVSHQTYRKETIAIEQTHIHIQSNQRQSMCISLLREDTHVELAESPLDWYLPQVKLVSGDNSVAIGEFLNQSDRHQLYEEIKKLGIPAWRHHWWKH</sequence>
<proteinExistence type="predicted"/>
<evidence type="ECO:0000256" key="1">
    <source>
        <dbReference type="SAM" id="Phobius"/>
    </source>
</evidence>
<keyword evidence="1" id="KW-0812">Transmembrane</keyword>
<reference evidence="2 3" key="1">
    <citation type="submission" date="2022-10" db="EMBL/GenBank/DDBJ databases">
        <title>Alteromonas sp. chi3 Genome sequencing.</title>
        <authorList>
            <person name="Park S."/>
        </authorList>
    </citation>
    <scope>NUCLEOTIDE SEQUENCE [LARGE SCALE GENOMIC DNA]</scope>
    <source>
        <strain evidence="3">chi3</strain>
    </source>
</reference>
<dbReference type="RefSeq" id="WP_273639502.1">
    <property type="nucleotide sequence ID" value="NZ_JAQQXP010000001.1"/>
</dbReference>
<protein>
    <submittedName>
        <fullName evidence="2">DUF2244 domain-containing protein</fullName>
    </submittedName>
</protein>
<dbReference type="InterPro" id="IPR019253">
    <property type="entry name" value="DUF2244_TM"/>
</dbReference>
<feature type="transmembrane region" description="Helical" evidence="1">
    <location>
        <begin position="51"/>
        <end position="68"/>
    </location>
</feature>
<dbReference type="Pfam" id="PF10003">
    <property type="entry name" value="DUF2244"/>
    <property type="match status" value="1"/>
</dbReference>
<keyword evidence="1" id="KW-0472">Membrane</keyword>
<gene>
    <name evidence="2" type="ORF">OIK42_07375</name>
</gene>
<evidence type="ECO:0000313" key="2">
    <source>
        <dbReference type="EMBL" id="MDC8830578.1"/>
    </source>
</evidence>
<name>A0ABT5L120_9ALTE</name>
<keyword evidence="3" id="KW-1185">Reference proteome</keyword>